<dbReference type="Proteomes" id="UP000325797">
    <property type="component" value="Chromosome"/>
</dbReference>
<reference evidence="7 8" key="1">
    <citation type="submission" date="2019-08" db="EMBL/GenBank/DDBJ databases">
        <title>Hyperibacter terrae gen. nov., sp. nov. and Hyperibacter viscosus sp. nov., two new members in the family Rhodospirillaceae isolated from the rhizosphere of Hypericum perforatum.</title>
        <authorList>
            <person name="Noviana Z."/>
        </authorList>
    </citation>
    <scope>NUCLEOTIDE SEQUENCE [LARGE SCALE GENOMIC DNA]</scope>
    <source>
        <strain evidence="7 8">R5959</strain>
    </source>
</reference>
<dbReference type="RefSeq" id="WP_151118418.1">
    <property type="nucleotide sequence ID" value="NZ_CP042582.1"/>
</dbReference>
<dbReference type="PANTHER" id="PTHR36985:SF1">
    <property type="entry name" value="TRANSLOCATION AND ASSEMBLY MODULE SUBUNIT TAMB"/>
    <property type="match status" value="1"/>
</dbReference>
<protein>
    <submittedName>
        <fullName evidence="7">Translocation/assembly module TamB</fullName>
    </submittedName>
</protein>
<evidence type="ECO:0000256" key="4">
    <source>
        <dbReference type="ARBA" id="ARBA00023136"/>
    </source>
</evidence>
<dbReference type="InterPro" id="IPR007452">
    <property type="entry name" value="TamB_C"/>
</dbReference>
<evidence type="ECO:0000256" key="1">
    <source>
        <dbReference type="ARBA" id="ARBA00004167"/>
    </source>
</evidence>
<evidence type="ECO:0000313" key="8">
    <source>
        <dbReference type="Proteomes" id="UP000325797"/>
    </source>
</evidence>
<comment type="subcellular location">
    <subcellularLocation>
        <location evidence="1">Membrane</location>
        <topology evidence="1">Single-pass membrane protein</topology>
    </subcellularLocation>
</comment>
<gene>
    <name evidence="7" type="ORF">FRZ61_29190</name>
</gene>
<feature type="domain" description="Translocation and assembly module TamB C-terminal" evidence="6">
    <location>
        <begin position="1117"/>
        <end position="1485"/>
    </location>
</feature>
<dbReference type="OrthoDB" id="7784409at2"/>
<keyword evidence="4" id="KW-0472">Membrane</keyword>
<evidence type="ECO:0000256" key="5">
    <source>
        <dbReference type="SAM" id="MobiDB-lite"/>
    </source>
</evidence>
<dbReference type="PANTHER" id="PTHR36985">
    <property type="entry name" value="TRANSLOCATION AND ASSEMBLY MODULE SUBUNIT TAMB"/>
    <property type="match status" value="1"/>
</dbReference>
<keyword evidence="3" id="KW-1133">Transmembrane helix</keyword>
<feature type="compositionally biased region" description="Polar residues" evidence="5">
    <location>
        <begin position="1404"/>
        <end position="1416"/>
    </location>
</feature>
<dbReference type="EMBL" id="CP042582">
    <property type="protein sequence ID" value="QEX22985.1"/>
    <property type="molecule type" value="Genomic_DNA"/>
</dbReference>
<name>A0A5J6N1X8_9PROT</name>
<keyword evidence="8" id="KW-1185">Reference proteome</keyword>
<accession>A0A5J6N1X8</accession>
<proteinExistence type="predicted"/>
<dbReference type="KEGG" id="hadh:FRZ61_29190"/>
<dbReference type="GO" id="GO:0009306">
    <property type="term" value="P:protein secretion"/>
    <property type="evidence" value="ECO:0007669"/>
    <property type="project" value="InterPro"/>
</dbReference>
<organism evidence="7 8">
    <name type="scientific">Hypericibacter adhaerens</name>
    <dbReference type="NCBI Taxonomy" id="2602016"/>
    <lineage>
        <taxon>Bacteria</taxon>
        <taxon>Pseudomonadati</taxon>
        <taxon>Pseudomonadota</taxon>
        <taxon>Alphaproteobacteria</taxon>
        <taxon>Rhodospirillales</taxon>
        <taxon>Dongiaceae</taxon>
        <taxon>Hypericibacter</taxon>
    </lineage>
</organism>
<dbReference type="GO" id="GO:0097347">
    <property type="term" value="C:TAM protein secretion complex"/>
    <property type="evidence" value="ECO:0007669"/>
    <property type="project" value="TreeGrafter"/>
</dbReference>
<dbReference type="GO" id="GO:0005886">
    <property type="term" value="C:plasma membrane"/>
    <property type="evidence" value="ECO:0007669"/>
    <property type="project" value="InterPro"/>
</dbReference>
<feature type="region of interest" description="Disordered" evidence="5">
    <location>
        <begin position="1402"/>
        <end position="1432"/>
    </location>
</feature>
<sequence>MKRTLRRILIGLGAVFAVLVVALAGGFLFLQSDAGKQWLAGRLAQVLSSPDSTVAIEGLAGSVPFDLTVDRITVSDRTGPWLEIDRAQIAIDGSALWHRELAIRALTVARVAVSRMPETASEPQKPSAGIDLSLPKLPVALTIDKLAIDQLALAEPVLGEPAALTFSGQAALGGETANLHLDLARTDGTPGQARLAMTVSGNPAILDLKLDASEPTGQLMARLLNRAEPQPLTVALAGTGPLSSWQGKLTGSVGKLASIESDLGLTQGQGLRLTLDGSATQQDLAPASMQPLLGERLRFAARAALDGDVVTLESLSVTGVAFDLAASARLNNATQDLAGTAKVTLPDLKAAEGLLGSALAGNGQLDLTVEGSTTKPILHAVLTGDRLDAEGFGIAHLDAAMALTPDGAIDREETGWQIDGQGRLTGLTQEGAPLPAGLGDSVDWSLAGKVTPASQSLVLDHASAKGAGLDLTAQGRFAPDGANGGFSLDVAEIAAFGALVKLPRLHGHVSLGGEVATGTDGKVTATLKGSTENFGIGIQAVDVVLGPSVAIDAVATREPDGRIAISNLNVAAAAATLTGNAEYAVASDALSGRIVARMPRLEPLAPAIRVAIRGDATVTGDLGGSLAHPSLQALIEGRDMAIENVPIKRLTAQISVADINDLSGTISAVFDLAGMPAKLDTGYALPPDDILSLRKLALSAGGGRLTGDVDYDTDRDLATGKLAGTFPDLQPFSSVAGITLAGSATTSVNLIPKDGQIAEFNLTGSDVKIGTAEDTILLSQLKLQGRARNLMNDPAGTVAFDAAGVGGGNLRFSRVHADADIHSDSAIDFDGQAGGEMLLGEEGDQQRRLPLTLDLAGGWSKGKDSQSILLSRFSGKLDQDEAKLLQPATLALGAVETRVIGLDLDLAGGHVTGDAAMGKDRLMLKLDAQKLPLEVAGRFLERPMAGTLDLAADLSGSLAAPAGKVTIAGRDLKITDPEASSIPPLDFDLSLAPGAGQLALEGQASMPDAKLLTLTGQVPLDLTASGAEIIPSQRPLSIKLDGEGRLEGFVELLALGEDRLSGQYKVALTVTGTRAAPEAGGQLSVSGGRYLNQDYGTELRNIEATLQGDQARLNLTRFSAQDAQGGNLSATGGIDLAARPAPLLDFKAHLASLRVANSDTARVTADGDVGVEGSLAEPKLTANLTIPRAEFRIPDRLPPNVRTLDVVVIDSRDPHSTAQRLAEARRQAAQRKPGPRVALDLTVTVPGQTFVRGHGLDSEWRGRIKLTGDSDRPEIGGKLQTVRGTIDLLGKSFTIRRGVITFPSGRIDEPRMEVLAEYRASDIVAQANLTGSPTSPNLTLSSTPQLPQDEVLSRVLFGRETSQITPAQGAQLALAANNLANGGPGILDRLRDTIGLDRLDIGAASTNPNAPISSDPNRPATKTEDTGPTVSGGKYVAPGVFVGVEQGTSADTSRAKVEVDILRGLTGYSSVGRSSQIGLDWRLDY</sequence>
<keyword evidence="2" id="KW-0812">Transmembrane</keyword>
<evidence type="ECO:0000313" key="7">
    <source>
        <dbReference type="EMBL" id="QEX22985.1"/>
    </source>
</evidence>
<evidence type="ECO:0000259" key="6">
    <source>
        <dbReference type="Pfam" id="PF04357"/>
    </source>
</evidence>
<evidence type="ECO:0000256" key="2">
    <source>
        <dbReference type="ARBA" id="ARBA00022692"/>
    </source>
</evidence>
<evidence type="ECO:0000256" key="3">
    <source>
        <dbReference type="ARBA" id="ARBA00022989"/>
    </source>
</evidence>
<dbReference type="Pfam" id="PF04357">
    <property type="entry name" value="TamB"/>
    <property type="match status" value="1"/>
</dbReference>